<keyword evidence="2 8" id="KW-0812">Transmembrane</keyword>
<evidence type="ECO:0000259" key="9">
    <source>
        <dbReference type="PROSITE" id="PS50893"/>
    </source>
</evidence>
<feature type="transmembrane region" description="Helical" evidence="8">
    <location>
        <begin position="643"/>
        <end position="661"/>
    </location>
</feature>
<dbReference type="Gene3D" id="3.40.50.300">
    <property type="entry name" value="P-loop containing nucleotide triphosphate hydrolases"/>
    <property type="match status" value="1"/>
</dbReference>
<feature type="region of interest" description="Disordered" evidence="7">
    <location>
        <begin position="274"/>
        <end position="302"/>
    </location>
</feature>
<dbReference type="PROSITE" id="PS51012">
    <property type="entry name" value="ABC_TM2"/>
    <property type="match status" value="1"/>
</dbReference>
<dbReference type="AlphaFoldDB" id="A0A2P6NVN2"/>
<dbReference type="Pfam" id="PF13304">
    <property type="entry name" value="AAA_21"/>
    <property type="match status" value="1"/>
</dbReference>
<dbReference type="GO" id="GO:0140359">
    <property type="term" value="F:ABC-type transporter activity"/>
    <property type="evidence" value="ECO:0007669"/>
    <property type="project" value="InterPro"/>
</dbReference>
<keyword evidence="5 8" id="KW-1133">Transmembrane helix</keyword>
<protein>
    <submittedName>
        <fullName evidence="11">Uncharacterized protein</fullName>
    </submittedName>
</protein>
<dbReference type="InterPro" id="IPR003959">
    <property type="entry name" value="ATPase_AAA_core"/>
</dbReference>
<evidence type="ECO:0000313" key="12">
    <source>
        <dbReference type="Proteomes" id="UP000241769"/>
    </source>
</evidence>
<dbReference type="PROSITE" id="PS00211">
    <property type="entry name" value="ABC_TRANSPORTER_1"/>
    <property type="match status" value="1"/>
</dbReference>
<evidence type="ECO:0000256" key="6">
    <source>
        <dbReference type="ARBA" id="ARBA00023136"/>
    </source>
</evidence>
<dbReference type="InterPro" id="IPR003439">
    <property type="entry name" value="ABC_transporter-like_ATP-bd"/>
</dbReference>
<sequence length="726" mass="80507">MHSGVHAHSLSRNYGKTKVLKGIDLNVRVGTIYGLLGPSGCGKTTLLKIILGRLEPTSGGVEVLGEPPNTKHHGIPGRRLGYSPQEMALYTDLTVFETLQFYGRLHGLVGQEFLDRVDWLLNFLEMDEFRKKLVAKLSGGQQRRVSLAGILQIDIITDRLTIPVALLHKPDVLILDEPTVGLDPLLRTKIWEHLRSITEFEGTTVVITTHYIEEARQADCVGLMREGKILAEGEPEDLMYRYQCDTLESVFLHLCRSQNDVDLRVTVQISSGGSNPMIHRTSSNQTIRSGGSTTLVSPSSTARNDHQTIDHVTYDEVDDRRPLLQYSGGKKKNGGKTSYWRQISAISRRKLKQYGRNPLMIIFDMVIPTIEILIYVLCVGTDPNHLTVAILNRDVGAPKSFGSQCENWGDQFVQRMNTGPQLNLYNVSDEMEGIRMVERGQAWASIVIPQNFSQYFPQRLIKRNDETVRNLSTVSIRSDLSNYEIGLSINAKIQTSFAETVDVCLNTTTSPLYFVDPPVYGSSSIKFSSFLAPGIISTAIFAHSIGLTAIAFIREKTDGTLDRVFAAGVSPTIFVLSHYLAQSITLVVQCCILLLTSKFILGIEIVGHFVHVLVILIILGSSGMALGLLVSAASKQETEAIQVTMAAFFPALLLSGVLWPIEAIPKWFSWVSLGLPTTWAADGLRSVMIRGWDIQHMPVYMAYIVPFAWAVALMLIAIFVQSRSGR</sequence>
<dbReference type="PROSITE" id="PS50893">
    <property type="entry name" value="ABC_TRANSPORTER_2"/>
    <property type="match status" value="1"/>
</dbReference>
<keyword evidence="3" id="KW-0547">Nucleotide-binding</keyword>
<dbReference type="STRING" id="1890364.A0A2P6NVN2"/>
<keyword evidence="4" id="KW-0067">ATP-binding</keyword>
<dbReference type="PANTHER" id="PTHR43038">
    <property type="entry name" value="ATP-BINDING CASSETTE, SUB-FAMILY H, MEMBER 1"/>
    <property type="match status" value="1"/>
</dbReference>
<dbReference type="OrthoDB" id="10255969at2759"/>
<keyword evidence="12" id="KW-1185">Reference proteome</keyword>
<dbReference type="PRINTS" id="PR00164">
    <property type="entry name" value="ABC2TRNSPORT"/>
</dbReference>
<dbReference type="InterPro" id="IPR047817">
    <property type="entry name" value="ABC2_TM_bact-type"/>
</dbReference>
<dbReference type="InterPro" id="IPR003593">
    <property type="entry name" value="AAA+_ATPase"/>
</dbReference>
<evidence type="ECO:0000256" key="7">
    <source>
        <dbReference type="SAM" id="MobiDB-lite"/>
    </source>
</evidence>
<name>A0A2P6NVN2_9EUKA</name>
<dbReference type="SUPFAM" id="SSF52540">
    <property type="entry name" value="P-loop containing nucleoside triphosphate hydrolases"/>
    <property type="match status" value="1"/>
</dbReference>
<dbReference type="InterPro" id="IPR027417">
    <property type="entry name" value="P-loop_NTPase"/>
</dbReference>
<feature type="transmembrane region" description="Helical" evidence="8">
    <location>
        <begin position="608"/>
        <end position="631"/>
    </location>
</feature>
<organism evidence="11 12">
    <name type="scientific">Planoprotostelium fungivorum</name>
    <dbReference type="NCBI Taxonomy" id="1890364"/>
    <lineage>
        <taxon>Eukaryota</taxon>
        <taxon>Amoebozoa</taxon>
        <taxon>Evosea</taxon>
        <taxon>Variosea</taxon>
        <taxon>Cavosteliida</taxon>
        <taxon>Cavosteliaceae</taxon>
        <taxon>Planoprotostelium</taxon>
    </lineage>
</organism>
<dbReference type="InParanoid" id="A0A2P6NVN2"/>
<evidence type="ECO:0000256" key="8">
    <source>
        <dbReference type="SAM" id="Phobius"/>
    </source>
</evidence>
<dbReference type="Pfam" id="PF00005">
    <property type="entry name" value="ABC_tran"/>
    <property type="match status" value="1"/>
</dbReference>
<evidence type="ECO:0000256" key="5">
    <source>
        <dbReference type="ARBA" id="ARBA00022989"/>
    </source>
</evidence>
<keyword evidence="6 8" id="KW-0472">Membrane</keyword>
<dbReference type="InterPro" id="IPR017871">
    <property type="entry name" value="ABC_transporter-like_CS"/>
</dbReference>
<feature type="domain" description="ABC transporter" evidence="9">
    <location>
        <begin position="5"/>
        <end position="251"/>
    </location>
</feature>
<evidence type="ECO:0000256" key="2">
    <source>
        <dbReference type="ARBA" id="ARBA00022692"/>
    </source>
</evidence>
<dbReference type="InterPro" id="IPR000412">
    <property type="entry name" value="ABC_2_transport"/>
</dbReference>
<proteinExistence type="predicted"/>
<accession>A0A2P6NVN2</accession>
<dbReference type="EMBL" id="MDYQ01000015">
    <property type="protein sequence ID" value="PRP88024.1"/>
    <property type="molecule type" value="Genomic_DNA"/>
</dbReference>
<feature type="transmembrane region" description="Helical" evidence="8">
    <location>
        <begin position="573"/>
        <end position="596"/>
    </location>
</feature>
<evidence type="ECO:0000313" key="11">
    <source>
        <dbReference type="EMBL" id="PRP88024.1"/>
    </source>
</evidence>
<feature type="transmembrane region" description="Helical" evidence="8">
    <location>
        <begin position="530"/>
        <end position="553"/>
    </location>
</feature>
<reference evidence="11 12" key="1">
    <citation type="journal article" date="2018" name="Genome Biol. Evol.">
        <title>Multiple Roots of Fruiting Body Formation in Amoebozoa.</title>
        <authorList>
            <person name="Hillmann F."/>
            <person name="Forbes G."/>
            <person name="Novohradska S."/>
            <person name="Ferling I."/>
            <person name="Riege K."/>
            <person name="Groth M."/>
            <person name="Westermann M."/>
            <person name="Marz M."/>
            <person name="Spaller T."/>
            <person name="Winckler T."/>
            <person name="Schaap P."/>
            <person name="Glockner G."/>
        </authorList>
    </citation>
    <scope>NUCLEOTIDE SEQUENCE [LARGE SCALE GENOMIC DNA]</scope>
    <source>
        <strain evidence="11 12">Jena</strain>
    </source>
</reference>
<dbReference type="SMART" id="SM00382">
    <property type="entry name" value="AAA"/>
    <property type="match status" value="1"/>
</dbReference>
<dbReference type="GO" id="GO:0043190">
    <property type="term" value="C:ATP-binding cassette (ABC) transporter complex"/>
    <property type="evidence" value="ECO:0007669"/>
    <property type="project" value="InterPro"/>
</dbReference>
<dbReference type="PANTHER" id="PTHR43038:SF3">
    <property type="entry name" value="ABC TRANSPORTER G FAMILY MEMBER 20 ISOFORM X1"/>
    <property type="match status" value="1"/>
</dbReference>
<dbReference type="Proteomes" id="UP000241769">
    <property type="component" value="Unassembled WGS sequence"/>
</dbReference>
<evidence type="ECO:0000256" key="4">
    <source>
        <dbReference type="ARBA" id="ARBA00022840"/>
    </source>
</evidence>
<feature type="domain" description="ABC transmembrane type-2" evidence="10">
    <location>
        <begin position="494"/>
        <end position="724"/>
    </location>
</feature>
<evidence type="ECO:0000259" key="10">
    <source>
        <dbReference type="PROSITE" id="PS51012"/>
    </source>
</evidence>
<dbReference type="GO" id="GO:0005524">
    <property type="term" value="F:ATP binding"/>
    <property type="evidence" value="ECO:0007669"/>
    <property type="project" value="UniProtKB-KW"/>
</dbReference>
<feature type="transmembrane region" description="Helical" evidence="8">
    <location>
        <begin position="700"/>
        <end position="720"/>
    </location>
</feature>
<dbReference type="Pfam" id="PF12698">
    <property type="entry name" value="ABC2_membrane_3"/>
    <property type="match status" value="1"/>
</dbReference>
<evidence type="ECO:0000256" key="1">
    <source>
        <dbReference type="ARBA" id="ARBA00004141"/>
    </source>
</evidence>
<evidence type="ECO:0000256" key="3">
    <source>
        <dbReference type="ARBA" id="ARBA00022741"/>
    </source>
</evidence>
<dbReference type="GO" id="GO:0016887">
    <property type="term" value="F:ATP hydrolysis activity"/>
    <property type="evidence" value="ECO:0007669"/>
    <property type="project" value="InterPro"/>
</dbReference>
<comment type="caution">
    <text evidence="11">The sequence shown here is derived from an EMBL/GenBank/DDBJ whole genome shotgun (WGS) entry which is preliminary data.</text>
</comment>
<gene>
    <name evidence="11" type="ORF">PROFUN_04452</name>
</gene>
<comment type="subcellular location">
    <subcellularLocation>
        <location evidence="1">Membrane</location>
        <topology evidence="1">Multi-pass membrane protein</topology>
    </subcellularLocation>
</comment>
<dbReference type="InterPro" id="IPR013525">
    <property type="entry name" value="ABC2_TM"/>
</dbReference>